<evidence type="ECO:0000313" key="1">
    <source>
        <dbReference type="EMBL" id="QHU35526.1"/>
    </source>
</evidence>
<proteinExistence type="predicted"/>
<organism evidence="1">
    <name type="scientific">viral metagenome</name>
    <dbReference type="NCBI Taxonomy" id="1070528"/>
    <lineage>
        <taxon>unclassified sequences</taxon>
        <taxon>metagenomes</taxon>
        <taxon>organismal metagenomes</taxon>
    </lineage>
</organism>
<accession>A0A6C0LXE3</accession>
<protein>
    <submittedName>
        <fullName evidence="1">Uncharacterized protein</fullName>
    </submittedName>
</protein>
<dbReference type="EMBL" id="MN740609">
    <property type="protein sequence ID" value="QHU35526.1"/>
    <property type="molecule type" value="Genomic_DNA"/>
</dbReference>
<reference evidence="1" key="1">
    <citation type="journal article" date="2020" name="Nature">
        <title>Giant virus diversity and host interactions through global metagenomics.</title>
        <authorList>
            <person name="Schulz F."/>
            <person name="Roux S."/>
            <person name="Paez-Espino D."/>
            <person name="Jungbluth S."/>
            <person name="Walsh D.A."/>
            <person name="Denef V.J."/>
            <person name="McMahon K.D."/>
            <person name="Konstantinidis K.T."/>
            <person name="Eloe-Fadrosh E.A."/>
            <person name="Kyrpides N.C."/>
            <person name="Woyke T."/>
        </authorList>
    </citation>
    <scope>NUCLEOTIDE SEQUENCE</scope>
    <source>
        <strain evidence="1">GVMAG-S-1029409-49</strain>
    </source>
</reference>
<sequence>MNNDRDLLLLLNRVATMVLIGELSEDEKARVHGLLIGVIPTNDDVDMMRYAMLGFYTSQLMQS</sequence>
<name>A0A6C0LXE3_9ZZZZ</name>
<dbReference type="AlphaFoldDB" id="A0A6C0LXE3"/>